<gene>
    <name evidence="2" type="ORF">PPROV_001058500</name>
</gene>
<evidence type="ECO:0000313" key="3">
    <source>
        <dbReference type="Proteomes" id="UP000660262"/>
    </source>
</evidence>
<organism evidence="2 3">
    <name type="scientific">Pycnococcus provasolii</name>
    <dbReference type="NCBI Taxonomy" id="41880"/>
    <lineage>
        <taxon>Eukaryota</taxon>
        <taxon>Viridiplantae</taxon>
        <taxon>Chlorophyta</taxon>
        <taxon>Pseudoscourfieldiophyceae</taxon>
        <taxon>Pseudoscourfieldiales</taxon>
        <taxon>Pycnococcaceae</taxon>
        <taxon>Pycnococcus</taxon>
    </lineage>
</organism>
<dbReference type="OrthoDB" id="20822at2759"/>
<feature type="compositionally biased region" description="Basic and acidic residues" evidence="1">
    <location>
        <begin position="185"/>
        <end position="200"/>
    </location>
</feature>
<feature type="compositionally biased region" description="Acidic residues" evidence="1">
    <location>
        <begin position="201"/>
        <end position="219"/>
    </location>
</feature>
<feature type="region of interest" description="Disordered" evidence="1">
    <location>
        <begin position="121"/>
        <end position="231"/>
    </location>
</feature>
<name>A0A830HXW9_9CHLO</name>
<dbReference type="Proteomes" id="UP000660262">
    <property type="component" value="Unassembled WGS sequence"/>
</dbReference>
<comment type="caution">
    <text evidence="2">The sequence shown here is derived from an EMBL/GenBank/DDBJ whole genome shotgun (WGS) entry which is preliminary data.</text>
</comment>
<evidence type="ECO:0000256" key="1">
    <source>
        <dbReference type="SAM" id="MobiDB-lite"/>
    </source>
</evidence>
<feature type="compositionally biased region" description="Basic and acidic residues" evidence="1">
    <location>
        <begin position="139"/>
        <end position="149"/>
    </location>
</feature>
<dbReference type="EMBL" id="BNJQ01000037">
    <property type="protein sequence ID" value="GHP11858.1"/>
    <property type="molecule type" value="Genomic_DNA"/>
</dbReference>
<proteinExistence type="predicted"/>
<keyword evidence="3" id="KW-1185">Reference proteome</keyword>
<reference evidence="2" key="1">
    <citation type="submission" date="2020-10" db="EMBL/GenBank/DDBJ databases">
        <title>Unveiling of a novel bifunctional photoreceptor, Dualchrome1, isolated from a cosmopolitan green alga.</title>
        <authorList>
            <person name="Suzuki S."/>
            <person name="Kawachi M."/>
        </authorList>
    </citation>
    <scope>NUCLEOTIDE SEQUENCE</scope>
    <source>
        <strain evidence="2">NIES 2893</strain>
    </source>
</reference>
<sequence>MKKGKVMNHKGDVLALFKGTHVEKAVYERTELDTLSKDLDDMIVKASGANYDLGNTRSGVKAGGSQSYKATSKAFFEQKDKETEVKNLVFAKHTSKKFTPCNLGGRAMTASASEAQKNTVGYNAGAAKAPASTKPKSKWPPEDKAKENEEPAPAPVPEPVPEPEPEPVPEPAKEEVEAPAPEPAAKAEPEPAAEEVREDAAAEPEASEAQEAPEAEAVVEPETPQPREIAA</sequence>
<protein>
    <submittedName>
        <fullName evidence="2">Uncharacterized protein</fullName>
    </submittedName>
</protein>
<dbReference type="AlphaFoldDB" id="A0A830HXW9"/>
<evidence type="ECO:0000313" key="2">
    <source>
        <dbReference type="EMBL" id="GHP11858.1"/>
    </source>
</evidence>
<accession>A0A830HXW9</accession>